<evidence type="ECO:0000256" key="1">
    <source>
        <dbReference type="ARBA" id="ARBA00004141"/>
    </source>
</evidence>
<dbReference type="GO" id="GO:0016757">
    <property type="term" value="F:glycosyltransferase activity"/>
    <property type="evidence" value="ECO:0000318"/>
    <property type="project" value="GO_Central"/>
</dbReference>
<dbReference type="PANTHER" id="PTHR37422">
    <property type="entry name" value="TEICHURONIC ACID BIOSYNTHESIS PROTEIN TUAE"/>
    <property type="match status" value="1"/>
</dbReference>
<dbReference type="EMBL" id="BA000040">
    <property type="protein sequence ID" value="BAC47631.1"/>
    <property type="molecule type" value="Genomic_DNA"/>
</dbReference>
<reference evidence="8" key="1">
    <citation type="journal article" date="2002" name="DNA Res.">
        <title>Complete genomic sequence of nitrogen-fixing symbiotic bacterium Bradyrhizobium japonicum USDA110.</title>
        <authorList>
            <person name="Kaneko T."/>
            <person name="Nakamura Y."/>
            <person name="Sato S."/>
            <person name="Minamisawa K."/>
            <person name="Uchiumi T."/>
            <person name="Sasamoto S."/>
            <person name="Watanabe A."/>
            <person name="Idesawa K."/>
            <person name="Iriguchi M."/>
            <person name="Kawashima K."/>
            <person name="Kohara M."/>
            <person name="Matsumoto M."/>
            <person name="Shimpo S."/>
            <person name="Tsuruoka H."/>
            <person name="Wada T."/>
            <person name="Yamada M."/>
            <person name="Tabata S."/>
        </authorList>
    </citation>
    <scope>NUCLEOTIDE SEQUENCE [LARGE SCALE GENOMIC DNA]</scope>
    <source>
        <strain evidence="8">JCM 10833 / BCRC 13528 / IAM 13628 / NBRC 14792 / USDA 110</strain>
    </source>
</reference>
<feature type="transmembrane region" description="Helical" evidence="5">
    <location>
        <begin position="57"/>
        <end position="74"/>
    </location>
</feature>
<feature type="transmembrane region" description="Helical" evidence="5">
    <location>
        <begin position="311"/>
        <end position="335"/>
    </location>
</feature>
<dbReference type="PANTHER" id="PTHR37422:SF23">
    <property type="entry name" value="TEICHURONIC ACID BIOSYNTHESIS PROTEIN TUAE"/>
    <property type="match status" value="1"/>
</dbReference>
<dbReference type="InterPro" id="IPR007016">
    <property type="entry name" value="O-antigen_ligase-rel_domated"/>
</dbReference>
<dbReference type="GO" id="GO:0000271">
    <property type="term" value="P:polysaccharide biosynthetic process"/>
    <property type="evidence" value="ECO:0000318"/>
    <property type="project" value="GO_Central"/>
</dbReference>
<dbReference type="PATRIC" id="fig|224911.5.peg.2301"/>
<dbReference type="eggNOG" id="COG3307">
    <property type="taxonomic scope" value="Bacteria"/>
</dbReference>
<feature type="transmembrane region" description="Helical" evidence="5">
    <location>
        <begin position="140"/>
        <end position="160"/>
    </location>
</feature>
<keyword evidence="4 5" id="KW-0472">Membrane</keyword>
<dbReference type="EnsemblBacteria" id="BAC47631">
    <property type="protein sequence ID" value="BAC47631"/>
    <property type="gene ID" value="BAC47631"/>
</dbReference>
<proteinExistence type="predicted"/>
<dbReference type="HOGENOM" id="CLU_035700_2_0_5"/>
<feature type="transmembrane region" description="Helical" evidence="5">
    <location>
        <begin position="217"/>
        <end position="236"/>
    </location>
</feature>
<feature type="transmembrane region" description="Helical" evidence="5">
    <location>
        <begin position="257"/>
        <end position="275"/>
    </location>
</feature>
<feature type="transmembrane region" description="Helical" evidence="5">
    <location>
        <begin position="33"/>
        <end position="51"/>
    </location>
</feature>
<organism evidence="7 8">
    <name type="scientific">Bradyrhizobium diazoefficiens (strain JCM 10833 / BCRC 13528 / IAM 13628 / NBRC 14792 / USDA 110)</name>
    <dbReference type="NCBI Taxonomy" id="224911"/>
    <lineage>
        <taxon>Bacteria</taxon>
        <taxon>Pseudomonadati</taxon>
        <taxon>Pseudomonadota</taxon>
        <taxon>Alphaproteobacteria</taxon>
        <taxon>Hyphomicrobiales</taxon>
        <taxon>Nitrobacteraceae</taxon>
        <taxon>Bradyrhizobium</taxon>
    </lineage>
</organism>
<sequence length="491" mass="52578">MRMTVNTPARINLISCEVLIAPSALSRTTEGPLGAISRFFAAAVFVLAPLPLGSLDLAWICFWNFLLVCSLLTADLSAVSRRNAMLLIPAAVTVATVGVIVTLQMWSGPPAQSATIWELPRRSFGLALPDRLSMTARGPWLAFGSVLLLSLAFTRAVILASDARAARSLLRILAWAGCLYALYGILAELIAPDVVLFRQKEAYLGFVTGTFVNRNTAATFWGTCALLFLVPLLRTMHRQESGPPEQPDWRAQLEQMLSTPVALGAGFAICTIALAMTGSRAGLLLSVGTFVLAIILYLVPLELGRSRKWLVLGGSAAAGLVLLQLVGGLVAGRIVEHGLIDPQRIAAYQASLGIIADHQLLGIGLGNFEAVFPAYRPAVLGSLGIWDRAHSTPVEIAVELGIPAFAVIALVSLWYFYHLLTGSLRRKRDRYIPVIGASVAVLGVSHSCIDFSLQIPGYGVFFAAIVGCGLAQSLPSQLRKERGKSAQIELK</sequence>
<dbReference type="Proteomes" id="UP000002526">
    <property type="component" value="Chromosome"/>
</dbReference>
<feature type="transmembrane region" description="Helical" evidence="5">
    <location>
        <begin position="86"/>
        <end position="106"/>
    </location>
</feature>
<evidence type="ECO:0000256" key="2">
    <source>
        <dbReference type="ARBA" id="ARBA00022692"/>
    </source>
</evidence>
<feature type="transmembrane region" description="Helical" evidence="5">
    <location>
        <begin position="400"/>
        <end position="419"/>
    </location>
</feature>
<gene>
    <name evidence="7" type="ordered locus">bll2366</name>
</gene>
<feature type="transmembrane region" description="Helical" evidence="5">
    <location>
        <begin position="431"/>
        <end position="449"/>
    </location>
</feature>
<dbReference type="AlphaFoldDB" id="Q89SN4"/>
<evidence type="ECO:0000259" key="6">
    <source>
        <dbReference type="Pfam" id="PF04932"/>
    </source>
</evidence>
<name>Q89SN4_BRADU</name>
<dbReference type="GO" id="GO:0005886">
    <property type="term" value="C:plasma membrane"/>
    <property type="evidence" value="ECO:0000318"/>
    <property type="project" value="GO_Central"/>
</dbReference>
<keyword evidence="3 5" id="KW-1133">Transmembrane helix</keyword>
<dbReference type="STRING" id="224911.AAV28_08735"/>
<accession>Q89SN4</accession>
<protein>
    <submittedName>
        <fullName evidence="7">Bll2366 protein</fullName>
    </submittedName>
</protein>
<dbReference type="KEGG" id="bja:bll2366"/>
<feature type="transmembrane region" description="Helical" evidence="5">
    <location>
        <begin position="281"/>
        <end position="299"/>
    </location>
</feature>
<evidence type="ECO:0000256" key="3">
    <source>
        <dbReference type="ARBA" id="ARBA00022989"/>
    </source>
</evidence>
<evidence type="ECO:0000313" key="8">
    <source>
        <dbReference type="Proteomes" id="UP000002526"/>
    </source>
</evidence>
<evidence type="ECO:0000256" key="5">
    <source>
        <dbReference type="SAM" id="Phobius"/>
    </source>
</evidence>
<feature type="transmembrane region" description="Helical" evidence="5">
    <location>
        <begin position="455"/>
        <end position="474"/>
    </location>
</feature>
<feature type="transmembrane region" description="Helical" evidence="5">
    <location>
        <begin position="172"/>
        <end position="197"/>
    </location>
</feature>
<feature type="domain" description="O-antigen ligase-related" evidence="6">
    <location>
        <begin position="266"/>
        <end position="408"/>
    </location>
</feature>
<dbReference type="InterPro" id="IPR051533">
    <property type="entry name" value="WaaL-like"/>
</dbReference>
<keyword evidence="2 5" id="KW-0812">Transmembrane</keyword>
<comment type="subcellular location">
    <subcellularLocation>
        <location evidence="1">Membrane</location>
        <topology evidence="1">Multi-pass membrane protein</topology>
    </subcellularLocation>
</comment>
<dbReference type="PhylomeDB" id="Q89SN4"/>
<dbReference type="InParanoid" id="Q89SN4"/>
<evidence type="ECO:0000256" key="4">
    <source>
        <dbReference type="ARBA" id="ARBA00023136"/>
    </source>
</evidence>
<evidence type="ECO:0000313" key="7">
    <source>
        <dbReference type="EMBL" id="BAC47631.1"/>
    </source>
</evidence>
<keyword evidence="8" id="KW-1185">Reference proteome</keyword>
<dbReference type="OrthoDB" id="4391260at2"/>
<dbReference type="Pfam" id="PF04932">
    <property type="entry name" value="Wzy_C"/>
    <property type="match status" value="1"/>
</dbReference>